<dbReference type="PANTHER" id="PTHR12411">
    <property type="entry name" value="CYSTEINE PROTEASE FAMILY C1-RELATED"/>
    <property type="match status" value="1"/>
</dbReference>
<dbReference type="GO" id="GO:0008234">
    <property type="term" value="F:cysteine-type peptidase activity"/>
    <property type="evidence" value="ECO:0007669"/>
    <property type="project" value="UniProtKB-KW"/>
</dbReference>
<dbReference type="EMBL" id="BSYO01000007">
    <property type="protein sequence ID" value="GMH07286.1"/>
    <property type="molecule type" value="Genomic_DNA"/>
</dbReference>
<dbReference type="CDD" id="cd02248">
    <property type="entry name" value="Peptidase_C1A"/>
    <property type="match status" value="1"/>
</dbReference>
<protein>
    <submittedName>
        <fullName evidence="10">Uncharacterized protein</fullName>
    </submittedName>
</protein>
<dbReference type="InterPro" id="IPR013128">
    <property type="entry name" value="Peptidase_C1A"/>
</dbReference>
<dbReference type="InterPro" id="IPR013201">
    <property type="entry name" value="Prot_inhib_I29"/>
</dbReference>
<evidence type="ECO:0000256" key="7">
    <source>
        <dbReference type="SAM" id="SignalP"/>
    </source>
</evidence>
<keyword evidence="3 7" id="KW-0732">Signal</keyword>
<keyword evidence="6" id="KW-1015">Disulfide bond</keyword>
<keyword evidence="4" id="KW-0378">Hydrolase</keyword>
<sequence>MSITAFPRKACLLLLCMLCASSTAYCYVLKPYDPELYEQRFKEWQNVYNRQYKDRDEWLLRFGIYQSNLQFIDYINSQNLSIQLTDNRFTDMTNAEFKSLFLNLLTVSTRSKNCRNSTEYGHKDLPPSVDWRKEGAVTPVKNQGKCGSCWAFSTVAAVEGIYKIKTGKLVSLSEQELVDCDKSNQGCNGGYMEKAFTFIQHNGITTEENYPYTGTPATITGYENVPANDEKTLQAAVAQQPVSVAIDASGVMMQLYSGGIFDEFCGKNLNHGVTAVGYGEETGNKYWVVKNSWGSDWGEQGYIRLKRDLMTDKEGTCGIAKMASYPVKTA</sequence>
<dbReference type="PRINTS" id="PR00705">
    <property type="entry name" value="PAPAIN"/>
</dbReference>
<comment type="caution">
    <text evidence="10">The sequence shown here is derived from an EMBL/GenBank/DDBJ whole genome shotgun (WGS) entry which is preliminary data.</text>
</comment>
<feature type="domain" description="Peptidase C1A papain C-terminal" evidence="8">
    <location>
        <begin position="125"/>
        <end position="327"/>
    </location>
</feature>
<evidence type="ECO:0000256" key="1">
    <source>
        <dbReference type="ARBA" id="ARBA00008455"/>
    </source>
</evidence>
<evidence type="ECO:0000313" key="11">
    <source>
        <dbReference type="Proteomes" id="UP001279734"/>
    </source>
</evidence>
<evidence type="ECO:0000256" key="3">
    <source>
        <dbReference type="ARBA" id="ARBA00022729"/>
    </source>
</evidence>
<dbReference type="Gene3D" id="3.90.70.10">
    <property type="entry name" value="Cysteine proteinases"/>
    <property type="match status" value="1"/>
</dbReference>
<reference evidence="10" key="1">
    <citation type="submission" date="2023-05" db="EMBL/GenBank/DDBJ databases">
        <title>Nepenthes gracilis genome sequencing.</title>
        <authorList>
            <person name="Fukushima K."/>
        </authorList>
    </citation>
    <scope>NUCLEOTIDE SEQUENCE</scope>
    <source>
        <strain evidence="10">SING2019-196</strain>
    </source>
</reference>
<proteinExistence type="inferred from homology"/>
<dbReference type="InterPro" id="IPR039417">
    <property type="entry name" value="Peptidase_C1A_papain-like"/>
</dbReference>
<dbReference type="InterPro" id="IPR025660">
    <property type="entry name" value="Pept_his_AS"/>
</dbReference>
<dbReference type="InterPro" id="IPR000668">
    <property type="entry name" value="Peptidase_C1A_C"/>
</dbReference>
<evidence type="ECO:0000256" key="6">
    <source>
        <dbReference type="ARBA" id="ARBA00023157"/>
    </source>
</evidence>
<organism evidence="10 11">
    <name type="scientific">Nepenthes gracilis</name>
    <name type="common">Slender pitcher plant</name>
    <dbReference type="NCBI Taxonomy" id="150966"/>
    <lineage>
        <taxon>Eukaryota</taxon>
        <taxon>Viridiplantae</taxon>
        <taxon>Streptophyta</taxon>
        <taxon>Embryophyta</taxon>
        <taxon>Tracheophyta</taxon>
        <taxon>Spermatophyta</taxon>
        <taxon>Magnoliopsida</taxon>
        <taxon>eudicotyledons</taxon>
        <taxon>Gunneridae</taxon>
        <taxon>Pentapetalae</taxon>
        <taxon>Caryophyllales</taxon>
        <taxon>Nepenthaceae</taxon>
        <taxon>Nepenthes</taxon>
    </lineage>
</organism>
<evidence type="ECO:0000259" key="8">
    <source>
        <dbReference type="SMART" id="SM00645"/>
    </source>
</evidence>
<dbReference type="InterPro" id="IPR025661">
    <property type="entry name" value="Pept_asp_AS"/>
</dbReference>
<dbReference type="Pfam" id="PF08246">
    <property type="entry name" value="Inhibitor_I29"/>
    <property type="match status" value="1"/>
</dbReference>
<dbReference type="AlphaFoldDB" id="A0AAD3SAE7"/>
<keyword evidence="11" id="KW-1185">Reference proteome</keyword>
<evidence type="ECO:0000313" key="10">
    <source>
        <dbReference type="EMBL" id="GMH07286.1"/>
    </source>
</evidence>
<feature type="signal peptide" evidence="7">
    <location>
        <begin position="1"/>
        <end position="26"/>
    </location>
</feature>
<feature type="chain" id="PRO_5041948303" evidence="7">
    <location>
        <begin position="27"/>
        <end position="330"/>
    </location>
</feature>
<dbReference type="InterPro" id="IPR000169">
    <property type="entry name" value="Pept_cys_AS"/>
</dbReference>
<keyword evidence="5" id="KW-0788">Thiol protease</keyword>
<evidence type="ECO:0000256" key="2">
    <source>
        <dbReference type="ARBA" id="ARBA00022670"/>
    </source>
</evidence>
<evidence type="ECO:0000256" key="5">
    <source>
        <dbReference type="ARBA" id="ARBA00022807"/>
    </source>
</evidence>
<evidence type="ECO:0000259" key="9">
    <source>
        <dbReference type="SMART" id="SM00848"/>
    </source>
</evidence>
<dbReference type="SUPFAM" id="SSF54001">
    <property type="entry name" value="Cysteine proteinases"/>
    <property type="match status" value="1"/>
</dbReference>
<dbReference type="PROSITE" id="PS00139">
    <property type="entry name" value="THIOL_PROTEASE_CYS"/>
    <property type="match status" value="1"/>
</dbReference>
<dbReference type="Pfam" id="PF00112">
    <property type="entry name" value="Peptidase_C1"/>
    <property type="match status" value="1"/>
</dbReference>
<dbReference type="PROSITE" id="PS00640">
    <property type="entry name" value="THIOL_PROTEASE_ASN"/>
    <property type="match status" value="1"/>
</dbReference>
<comment type="similarity">
    <text evidence="1">Belongs to the peptidase C1 family.</text>
</comment>
<accession>A0AAD3SAE7</accession>
<dbReference type="GO" id="GO:0006508">
    <property type="term" value="P:proteolysis"/>
    <property type="evidence" value="ECO:0007669"/>
    <property type="project" value="UniProtKB-KW"/>
</dbReference>
<dbReference type="InterPro" id="IPR038765">
    <property type="entry name" value="Papain-like_cys_pep_sf"/>
</dbReference>
<evidence type="ECO:0000256" key="4">
    <source>
        <dbReference type="ARBA" id="ARBA00022801"/>
    </source>
</evidence>
<dbReference type="Proteomes" id="UP001279734">
    <property type="component" value="Unassembled WGS sequence"/>
</dbReference>
<dbReference type="PROSITE" id="PS00639">
    <property type="entry name" value="THIOL_PROTEASE_HIS"/>
    <property type="match status" value="1"/>
</dbReference>
<keyword evidence="2" id="KW-0645">Protease</keyword>
<dbReference type="SMART" id="SM00645">
    <property type="entry name" value="Pept_C1"/>
    <property type="match status" value="1"/>
</dbReference>
<name>A0AAD3SAE7_NEPGR</name>
<feature type="domain" description="Cathepsin propeptide inhibitor" evidence="9">
    <location>
        <begin position="41"/>
        <end position="97"/>
    </location>
</feature>
<gene>
    <name evidence="10" type="ORF">Nepgr_009126</name>
</gene>
<dbReference type="FunFam" id="3.90.70.10:FF:000067">
    <property type="entry name" value="Senescence-specific cysteine protease"/>
    <property type="match status" value="1"/>
</dbReference>
<dbReference type="SMART" id="SM00848">
    <property type="entry name" value="Inhibitor_I29"/>
    <property type="match status" value="1"/>
</dbReference>